<dbReference type="Gene3D" id="3.30.1330.120">
    <property type="entry name" value="2-methylcitrate dehydratase PrpD"/>
    <property type="match status" value="1"/>
</dbReference>
<gene>
    <name evidence="4" type="ORF">SAMN05444398_102330</name>
</gene>
<dbReference type="OrthoDB" id="9795089at2"/>
<evidence type="ECO:0000313" key="4">
    <source>
        <dbReference type="EMBL" id="SHL42106.1"/>
    </source>
</evidence>
<dbReference type="InterPro" id="IPR045337">
    <property type="entry name" value="MmgE_PrpD_C"/>
</dbReference>
<dbReference type="EMBL" id="FRBR01000002">
    <property type="protein sequence ID" value="SHL42106.1"/>
    <property type="molecule type" value="Genomic_DNA"/>
</dbReference>
<dbReference type="PANTHER" id="PTHR16943:SF8">
    <property type="entry name" value="2-METHYLCITRATE DEHYDRATASE"/>
    <property type="match status" value="1"/>
</dbReference>
<dbReference type="InterPro" id="IPR005656">
    <property type="entry name" value="MmgE_PrpD"/>
</dbReference>
<dbReference type="Gene3D" id="1.10.4100.10">
    <property type="entry name" value="2-methylcitrate dehydratase PrpD"/>
    <property type="match status" value="1"/>
</dbReference>
<evidence type="ECO:0000259" key="2">
    <source>
        <dbReference type="Pfam" id="PF03972"/>
    </source>
</evidence>
<dbReference type="InterPro" id="IPR045336">
    <property type="entry name" value="MmgE_PrpD_N"/>
</dbReference>
<evidence type="ECO:0000259" key="3">
    <source>
        <dbReference type="Pfam" id="PF19305"/>
    </source>
</evidence>
<proteinExistence type="inferred from homology"/>
<dbReference type="Proteomes" id="UP000183974">
    <property type="component" value="Unassembled WGS sequence"/>
</dbReference>
<dbReference type="RefSeq" id="WP_084728977.1">
    <property type="nucleotide sequence ID" value="NZ_BMLR01000002.1"/>
</dbReference>
<dbReference type="STRING" id="337701.SAMN05444398_102330"/>
<dbReference type="Pfam" id="PF19305">
    <property type="entry name" value="MmgE_PrpD_C"/>
    <property type="match status" value="1"/>
</dbReference>
<name>A0A1M7AHQ9_9RHOB</name>
<dbReference type="Pfam" id="PF03972">
    <property type="entry name" value="MmgE_PrpD_N"/>
    <property type="match status" value="1"/>
</dbReference>
<organism evidence="4 5">
    <name type="scientific">Roseovarius pacificus</name>
    <dbReference type="NCBI Taxonomy" id="337701"/>
    <lineage>
        <taxon>Bacteria</taxon>
        <taxon>Pseudomonadati</taxon>
        <taxon>Pseudomonadota</taxon>
        <taxon>Alphaproteobacteria</taxon>
        <taxon>Rhodobacterales</taxon>
        <taxon>Roseobacteraceae</taxon>
        <taxon>Roseovarius</taxon>
    </lineage>
</organism>
<dbReference type="SUPFAM" id="SSF103378">
    <property type="entry name" value="2-methylcitrate dehydratase PrpD"/>
    <property type="match status" value="1"/>
</dbReference>
<sequence length="444" mass="46751">MNDLSKLLARTIVASRPDSVDADASAEAHRALVNYVGCALGGADHEAMDITLEALGRFSGAGHADVIGRREKVDMPLAALLNGISSHVHDFDDTTPSNYIHPTSPVASALFAWAAVNPVSGADFVHAFAIGFDTVTRIGDATYPNHYAAGWHSTGSIGIFGAAVAIGKLMGLNEQKMLWAIGLAATQASGIRDNFGSMAKGFHPGHAARCGLEAAFLARAGFTTGATPLEGPRGFAAVTAGGQLDADGFVDGLGEMYRFGGNTYKPYPCGIVIHPTIELCSSINAGGVSPEDIEAVELRVAPLVRDLCDQRPTSGLQGKFSIYHAASIGLVRGQGQLSEFTDEAINDPQLVDMRDKVTAVADDSVGEDSVRAIVTLRNGQKIEKFLEASLGNLKRPLSNAQLDDKFFNQISVLDEGQARQVLDLCWNIGSIGNVGDLVRAAVPH</sequence>
<dbReference type="InterPro" id="IPR042183">
    <property type="entry name" value="MmgE/PrpD_sf_1"/>
</dbReference>
<comment type="similarity">
    <text evidence="1">Belongs to the PrpD family.</text>
</comment>
<protein>
    <submittedName>
        <fullName evidence="4">2-methylcitrate dehydratase PrpD</fullName>
    </submittedName>
</protein>
<keyword evidence="5" id="KW-1185">Reference proteome</keyword>
<dbReference type="InterPro" id="IPR036148">
    <property type="entry name" value="MmgE/PrpD_sf"/>
</dbReference>
<evidence type="ECO:0000313" key="5">
    <source>
        <dbReference type="Proteomes" id="UP000183974"/>
    </source>
</evidence>
<reference evidence="4 5" key="1">
    <citation type="submission" date="2016-11" db="EMBL/GenBank/DDBJ databases">
        <authorList>
            <person name="Jaros S."/>
            <person name="Januszkiewicz K."/>
            <person name="Wedrychowicz H."/>
        </authorList>
    </citation>
    <scope>NUCLEOTIDE SEQUENCE [LARGE SCALE GENOMIC DNA]</scope>
    <source>
        <strain evidence="4 5">DSM 29589</strain>
    </source>
</reference>
<dbReference type="GO" id="GO:0016829">
    <property type="term" value="F:lyase activity"/>
    <property type="evidence" value="ECO:0007669"/>
    <property type="project" value="InterPro"/>
</dbReference>
<feature type="domain" description="MmgE/PrpD C-terminal" evidence="3">
    <location>
        <begin position="267"/>
        <end position="427"/>
    </location>
</feature>
<accession>A0A1M7AHQ9</accession>
<evidence type="ECO:0000256" key="1">
    <source>
        <dbReference type="ARBA" id="ARBA00006174"/>
    </source>
</evidence>
<dbReference type="AlphaFoldDB" id="A0A1M7AHQ9"/>
<dbReference type="PANTHER" id="PTHR16943">
    <property type="entry name" value="2-METHYLCITRATE DEHYDRATASE-RELATED"/>
    <property type="match status" value="1"/>
</dbReference>
<feature type="domain" description="MmgE/PrpD N-terminal" evidence="2">
    <location>
        <begin position="8"/>
        <end position="243"/>
    </location>
</feature>
<dbReference type="InterPro" id="IPR042188">
    <property type="entry name" value="MmgE/PrpD_sf_2"/>
</dbReference>